<evidence type="ECO:0000256" key="5">
    <source>
        <dbReference type="HAMAP-Rule" id="MF_00713"/>
    </source>
</evidence>
<comment type="cofactor">
    <cofactor evidence="5">
        <name>pyridoxal 5'-phosphate</name>
        <dbReference type="ChEBI" id="CHEBI:597326"/>
    </cofactor>
</comment>
<comment type="similarity">
    <text evidence="5">Belongs to the GcvP family. C-terminal subunit subfamily.</text>
</comment>
<comment type="function">
    <text evidence="1 5">The glycine cleavage system catalyzes the degradation of glycine. The P protein binds the alpha-amino group of glycine through its pyridoxal phosphate cofactor; CO(2) is released and the remaining methylamine moiety is then transferred to the lipoamide cofactor of the H protein.</text>
</comment>
<gene>
    <name evidence="5 7" type="primary">gcvPB</name>
    <name evidence="7" type="ORF">AAA083_03380</name>
</gene>
<dbReference type="InterPro" id="IPR015421">
    <property type="entry name" value="PyrdxlP-dep_Trfase_major"/>
</dbReference>
<protein>
    <recommendedName>
        <fullName evidence="5">Probable glycine dehydrogenase (decarboxylating) subunit 2</fullName>
        <ecNumber evidence="5">1.4.4.2</ecNumber>
    </recommendedName>
    <alternativeName>
        <fullName evidence="5">Glycine cleavage system P-protein subunit 2</fullName>
    </alternativeName>
    <alternativeName>
        <fullName evidence="5">Glycine decarboxylase subunit 2</fullName>
    </alternativeName>
    <alternativeName>
        <fullName evidence="5">Glycine dehydrogenase (aminomethyl-transferring) subunit 2</fullName>
    </alternativeName>
</protein>
<dbReference type="NCBIfam" id="NF003346">
    <property type="entry name" value="PRK04366.1"/>
    <property type="match status" value="1"/>
</dbReference>
<accession>A0ABV1JCE8</accession>
<feature type="domain" description="Glycine dehydrogenase C-terminal" evidence="6">
    <location>
        <begin position="342"/>
        <end position="447"/>
    </location>
</feature>
<comment type="catalytic activity">
    <reaction evidence="4 5">
        <text>N(6)-[(R)-lipoyl]-L-lysyl-[glycine-cleavage complex H protein] + glycine + H(+) = N(6)-[(R)-S(8)-aminomethyldihydrolipoyl]-L-lysyl-[glycine-cleavage complex H protein] + CO2</text>
        <dbReference type="Rhea" id="RHEA:24304"/>
        <dbReference type="Rhea" id="RHEA-COMP:10494"/>
        <dbReference type="Rhea" id="RHEA-COMP:10495"/>
        <dbReference type="ChEBI" id="CHEBI:15378"/>
        <dbReference type="ChEBI" id="CHEBI:16526"/>
        <dbReference type="ChEBI" id="CHEBI:57305"/>
        <dbReference type="ChEBI" id="CHEBI:83099"/>
        <dbReference type="ChEBI" id="CHEBI:83143"/>
        <dbReference type="EC" id="1.4.4.2"/>
    </reaction>
</comment>
<dbReference type="EMBL" id="JBBNOP010000002">
    <property type="protein sequence ID" value="MEQ3362016.1"/>
    <property type="molecule type" value="Genomic_DNA"/>
</dbReference>
<dbReference type="EC" id="1.4.4.2" evidence="5"/>
<dbReference type="PANTHER" id="PTHR11773">
    <property type="entry name" value="GLYCINE DEHYDROGENASE, DECARBOXYLATING"/>
    <property type="match status" value="1"/>
</dbReference>
<dbReference type="SUPFAM" id="SSF53383">
    <property type="entry name" value="PLP-dependent transferases"/>
    <property type="match status" value="1"/>
</dbReference>
<evidence type="ECO:0000256" key="1">
    <source>
        <dbReference type="ARBA" id="ARBA00003788"/>
    </source>
</evidence>
<evidence type="ECO:0000256" key="2">
    <source>
        <dbReference type="ARBA" id="ARBA00022898"/>
    </source>
</evidence>
<dbReference type="HAMAP" id="MF_00713">
    <property type="entry name" value="GcvPB"/>
    <property type="match status" value="1"/>
</dbReference>
<reference evidence="7 8" key="1">
    <citation type="submission" date="2024-04" db="EMBL/GenBank/DDBJ databases">
        <title>Human intestinal bacterial collection.</title>
        <authorList>
            <person name="Pauvert C."/>
            <person name="Hitch T.C.A."/>
            <person name="Clavel T."/>
        </authorList>
    </citation>
    <scope>NUCLEOTIDE SEQUENCE [LARGE SCALE GENOMIC DNA]</scope>
    <source>
        <strain evidence="7 8">CLA-KB-H42</strain>
    </source>
</reference>
<dbReference type="GO" id="GO:0004375">
    <property type="term" value="F:glycine dehydrogenase (decarboxylating) activity"/>
    <property type="evidence" value="ECO:0007669"/>
    <property type="project" value="UniProtKB-EC"/>
</dbReference>
<dbReference type="PANTHER" id="PTHR11773:SF1">
    <property type="entry name" value="GLYCINE DEHYDROGENASE (DECARBOXYLATING), MITOCHONDRIAL"/>
    <property type="match status" value="1"/>
</dbReference>
<dbReference type="Gene3D" id="3.40.640.10">
    <property type="entry name" value="Type I PLP-dependent aspartate aminotransferase-like (Major domain)"/>
    <property type="match status" value="1"/>
</dbReference>
<dbReference type="InterPro" id="IPR049316">
    <property type="entry name" value="GDC-P_C"/>
</dbReference>
<dbReference type="InterPro" id="IPR015424">
    <property type="entry name" value="PyrdxlP-dep_Trfase"/>
</dbReference>
<organism evidence="7 8">
    <name type="scientific">Raoultibacter massiliensis</name>
    <dbReference type="NCBI Taxonomy" id="1852371"/>
    <lineage>
        <taxon>Bacteria</taxon>
        <taxon>Bacillati</taxon>
        <taxon>Actinomycetota</taxon>
        <taxon>Coriobacteriia</taxon>
        <taxon>Eggerthellales</taxon>
        <taxon>Eggerthellaceae</taxon>
        <taxon>Raoultibacter</taxon>
    </lineage>
</organism>
<evidence type="ECO:0000256" key="3">
    <source>
        <dbReference type="ARBA" id="ARBA00023002"/>
    </source>
</evidence>
<keyword evidence="3 5" id="KW-0560">Oxidoreductase</keyword>
<dbReference type="Gene3D" id="3.90.1150.10">
    <property type="entry name" value="Aspartate Aminotransferase, domain 1"/>
    <property type="match status" value="1"/>
</dbReference>
<evidence type="ECO:0000313" key="7">
    <source>
        <dbReference type="EMBL" id="MEQ3362016.1"/>
    </source>
</evidence>
<dbReference type="RefSeq" id="WP_349227161.1">
    <property type="nucleotide sequence ID" value="NZ_JBBNOP010000002.1"/>
</dbReference>
<dbReference type="Proteomes" id="UP001487305">
    <property type="component" value="Unassembled WGS sequence"/>
</dbReference>
<dbReference type="InterPro" id="IPR015422">
    <property type="entry name" value="PyrdxlP-dep_Trfase_small"/>
</dbReference>
<feature type="modified residue" description="N6-(pyridoxal phosphate)lysine" evidence="5">
    <location>
        <position position="264"/>
    </location>
</feature>
<keyword evidence="2 5" id="KW-0663">Pyridoxal phosphate</keyword>
<evidence type="ECO:0000256" key="4">
    <source>
        <dbReference type="ARBA" id="ARBA00049026"/>
    </source>
</evidence>
<comment type="subunit">
    <text evidence="5">The glycine cleavage system is composed of four proteins: P, T, L and H. In this organism, the P 'protein' is a heterodimer of two subunits.</text>
</comment>
<dbReference type="Pfam" id="PF21478">
    <property type="entry name" value="GcvP2_C"/>
    <property type="match status" value="1"/>
</dbReference>
<evidence type="ECO:0000313" key="8">
    <source>
        <dbReference type="Proteomes" id="UP001487305"/>
    </source>
</evidence>
<dbReference type="CDD" id="cd00613">
    <property type="entry name" value="GDC-P"/>
    <property type="match status" value="1"/>
</dbReference>
<sequence length="489" mass="52078">MKLVFELSKQGRASALLPECDVPEALPDAAFRRAEAPALPEVAEVDLDRHYNGLADEAFGVCNGFYPLGSCTMKYNPRINEEVSALPGFSDIHPLQPEGTVQGALEAMATACDLLAEITGMDAVTLQPAAGAQGEFTGLLLIRAYHKAAGDDARTKIIVPDSAHGTNPATASMAGFDTVNVPSNESGGVDLEALRAAVGPDTAGLMLTNPNTLGLFDPNIIEICSIVHEAGGLCYYDGANLNPIMGIARPGDMGFDCVHLNLHKTFSTPHGGGGPGSGPVGCKAHLKDFLPAPIVEKRDGAYALVNPERSIGRMKSFYGNFGVAIRALAYILALGKDGIPEAARTAVLNANYLMSKLEDRYAIPFAGPCMHEFVMDIGPLKEETGASALDVAKRFLDFGMHPPTMYFPLIVHEALMVEPTETESRETLDAAAEAFLAIWDEAHDNAEALHNAPLTTRIGRPDEVRAARNPVVRWMPDARDFGGSDGAKR</sequence>
<name>A0ABV1JCE8_9ACTN</name>
<proteinExistence type="inferred from homology"/>
<dbReference type="InterPro" id="IPR023012">
    <property type="entry name" value="GcvPB"/>
</dbReference>
<keyword evidence="8" id="KW-1185">Reference proteome</keyword>
<comment type="caution">
    <text evidence="7">The sequence shown here is derived from an EMBL/GenBank/DDBJ whole genome shotgun (WGS) entry which is preliminary data.</text>
</comment>
<evidence type="ECO:0000259" key="6">
    <source>
        <dbReference type="Pfam" id="PF21478"/>
    </source>
</evidence>
<dbReference type="InterPro" id="IPR020581">
    <property type="entry name" value="GDC_P"/>
</dbReference>
<dbReference type="Gene3D" id="6.20.440.10">
    <property type="match status" value="1"/>
</dbReference>